<organism evidence="1 2">
    <name type="scientific">Sphingobium olei</name>
    <dbReference type="NCBI Taxonomy" id="420955"/>
    <lineage>
        <taxon>Bacteria</taxon>
        <taxon>Pseudomonadati</taxon>
        <taxon>Pseudomonadota</taxon>
        <taxon>Alphaproteobacteria</taxon>
        <taxon>Sphingomonadales</taxon>
        <taxon>Sphingomonadaceae</taxon>
        <taxon>Sphingobium</taxon>
    </lineage>
</organism>
<evidence type="ECO:0000313" key="1">
    <source>
        <dbReference type="EMBL" id="MFD1104662.1"/>
    </source>
</evidence>
<accession>A0ABW3P346</accession>
<dbReference type="RefSeq" id="WP_380910108.1">
    <property type="nucleotide sequence ID" value="NZ_JBHTLS010000108.1"/>
</dbReference>
<proteinExistence type="predicted"/>
<keyword evidence="2" id="KW-1185">Reference proteome</keyword>
<sequence length="132" mass="14265">MADESASAADFWNIAMETQLLGAVPRLSLLTMLVPNVQGSVGQMMLHYQREALTLLSRRWEADLTFVDKLGGARSAGDLATAWFDFARNAASDYSDTIGRIVTLEIKDAAEVAEASMGEDLRDVALSAQLVA</sequence>
<evidence type="ECO:0008006" key="3">
    <source>
        <dbReference type="Google" id="ProtNLM"/>
    </source>
</evidence>
<dbReference type="Proteomes" id="UP001597203">
    <property type="component" value="Unassembled WGS sequence"/>
</dbReference>
<name>A0ABW3P346_9SPHN</name>
<dbReference type="EMBL" id="JBHTLS010000108">
    <property type="protein sequence ID" value="MFD1104662.1"/>
    <property type="molecule type" value="Genomic_DNA"/>
</dbReference>
<gene>
    <name evidence="1" type="ORF">ACFQ24_07215</name>
</gene>
<protein>
    <recommendedName>
        <fullName evidence="3">Phasin family protein</fullName>
    </recommendedName>
</protein>
<comment type="caution">
    <text evidence="1">The sequence shown here is derived from an EMBL/GenBank/DDBJ whole genome shotgun (WGS) entry which is preliminary data.</text>
</comment>
<evidence type="ECO:0000313" key="2">
    <source>
        <dbReference type="Proteomes" id="UP001597203"/>
    </source>
</evidence>
<reference evidence="2" key="1">
    <citation type="journal article" date="2019" name="Int. J. Syst. Evol. Microbiol.">
        <title>The Global Catalogue of Microorganisms (GCM) 10K type strain sequencing project: providing services to taxonomists for standard genome sequencing and annotation.</title>
        <authorList>
            <consortium name="The Broad Institute Genomics Platform"/>
            <consortium name="The Broad Institute Genome Sequencing Center for Infectious Disease"/>
            <person name="Wu L."/>
            <person name="Ma J."/>
        </authorList>
    </citation>
    <scope>NUCLEOTIDE SEQUENCE [LARGE SCALE GENOMIC DNA]</scope>
    <source>
        <strain evidence="2">CCUG 54329</strain>
    </source>
</reference>